<protein>
    <submittedName>
        <fullName evidence="2">Uncharacterized protein</fullName>
    </submittedName>
</protein>
<comment type="caution">
    <text evidence="2">The sequence shown here is derived from an EMBL/GenBank/DDBJ whole genome shotgun (WGS) entry which is preliminary data.</text>
</comment>
<dbReference type="AlphaFoldDB" id="K5D435"/>
<accession>K5D435</accession>
<sequence length="65" mass="7009">MLDRIQTLLKPNASSAGRPGQKTGDDFEEFCNKKMSVGICGGFLGRSVAICAANRTCKERRVAFG</sequence>
<evidence type="ECO:0000313" key="2">
    <source>
        <dbReference type="EMBL" id="EKK01412.1"/>
    </source>
</evidence>
<reference evidence="2 3" key="1">
    <citation type="journal article" date="2013" name="Mar. Genomics">
        <title>Expression of sulfatases in Rhodopirellula baltica and the diversity of sulfatases in the genus Rhodopirellula.</title>
        <authorList>
            <person name="Wegner C.E."/>
            <person name="Richter-Heitmann T."/>
            <person name="Klindworth A."/>
            <person name="Klockow C."/>
            <person name="Richter M."/>
            <person name="Achstetter T."/>
            <person name="Glockner F.O."/>
            <person name="Harder J."/>
        </authorList>
    </citation>
    <scope>NUCLEOTIDE SEQUENCE [LARGE SCALE GENOMIC DNA]</scope>
    <source>
        <strain evidence="2 3">SH28</strain>
    </source>
</reference>
<name>K5D435_RHOBT</name>
<organism evidence="2 3">
    <name type="scientific">Rhodopirellula baltica SH28</name>
    <dbReference type="NCBI Taxonomy" id="993517"/>
    <lineage>
        <taxon>Bacteria</taxon>
        <taxon>Pseudomonadati</taxon>
        <taxon>Planctomycetota</taxon>
        <taxon>Planctomycetia</taxon>
        <taxon>Pirellulales</taxon>
        <taxon>Pirellulaceae</taxon>
        <taxon>Rhodopirellula</taxon>
    </lineage>
</organism>
<dbReference type="Proteomes" id="UP000007993">
    <property type="component" value="Unassembled WGS sequence"/>
</dbReference>
<evidence type="ECO:0000313" key="3">
    <source>
        <dbReference type="Proteomes" id="UP000007993"/>
    </source>
</evidence>
<proteinExistence type="predicted"/>
<feature type="region of interest" description="Disordered" evidence="1">
    <location>
        <begin position="1"/>
        <end position="23"/>
    </location>
</feature>
<evidence type="ECO:0000256" key="1">
    <source>
        <dbReference type="SAM" id="MobiDB-lite"/>
    </source>
</evidence>
<dbReference type="EMBL" id="AMCW01000098">
    <property type="protein sequence ID" value="EKK01412.1"/>
    <property type="molecule type" value="Genomic_DNA"/>
</dbReference>
<gene>
    <name evidence="2" type="ORF">RBSH_03320</name>
</gene>